<dbReference type="InterPro" id="IPR003859">
    <property type="entry name" value="Galactosyl_T"/>
</dbReference>
<feature type="domain" description="Galactosyltransferase N-terminal" evidence="13">
    <location>
        <begin position="101"/>
        <end position="232"/>
    </location>
</feature>
<keyword evidence="10 11" id="KW-0325">Glycoprotein</keyword>
<keyword evidence="11" id="KW-0479">Metal-binding</keyword>
<keyword evidence="5 11" id="KW-0808">Transferase</keyword>
<dbReference type="PRINTS" id="PR02050">
    <property type="entry name" value="B14GALTRFASE"/>
</dbReference>
<evidence type="ECO:0000256" key="2">
    <source>
        <dbReference type="ARBA" id="ARBA00004922"/>
    </source>
</evidence>
<proteinExistence type="inferred from homology"/>
<dbReference type="RefSeq" id="XP_052751213.1">
    <property type="nucleotide sequence ID" value="XM_052895253.1"/>
</dbReference>
<keyword evidence="7 11" id="KW-0735">Signal-anchor</keyword>
<evidence type="ECO:0000256" key="6">
    <source>
        <dbReference type="ARBA" id="ARBA00022692"/>
    </source>
</evidence>
<comment type="function">
    <text evidence="11">Catalyzes the transfer of galactose onto proteins or lipids.</text>
</comment>
<accession>A0ABM3MIJ6</accession>
<comment type="similarity">
    <text evidence="3 11">Belongs to the glycosyltransferase 7 family.</text>
</comment>
<dbReference type="Pfam" id="PF02709">
    <property type="entry name" value="Glyco_transf_7C"/>
    <property type="match status" value="1"/>
</dbReference>
<dbReference type="PANTHER" id="PTHR19300">
    <property type="entry name" value="BETA-1,4-GALACTOSYLTRANSFERASE"/>
    <property type="match status" value="1"/>
</dbReference>
<evidence type="ECO:0000259" key="13">
    <source>
        <dbReference type="Pfam" id="PF13733"/>
    </source>
</evidence>
<evidence type="ECO:0000256" key="7">
    <source>
        <dbReference type="ARBA" id="ARBA00022968"/>
    </source>
</evidence>
<dbReference type="EC" id="2.4.1.-" evidence="11"/>
<dbReference type="SUPFAM" id="SSF53448">
    <property type="entry name" value="Nucleotide-diphospho-sugar transferases"/>
    <property type="match status" value="1"/>
</dbReference>
<dbReference type="Pfam" id="PF13733">
    <property type="entry name" value="Glyco_transf_7N"/>
    <property type="match status" value="1"/>
</dbReference>
<evidence type="ECO:0000313" key="16">
    <source>
        <dbReference type="RefSeq" id="XP_052751213.1"/>
    </source>
</evidence>
<dbReference type="Gene3D" id="3.90.550.10">
    <property type="entry name" value="Spore Coat Polysaccharide Biosynthesis Protein SpsA, Chain A"/>
    <property type="match status" value="1"/>
</dbReference>
<name>A0ABM3MIJ6_GALME</name>
<feature type="transmembrane region" description="Helical" evidence="11">
    <location>
        <begin position="18"/>
        <end position="38"/>
    </location>
</feature>
<organism evidence="14 16">
    <name type="scientific">Galleria mellonella</name>
    <name type="common">Greater wax moth</name>
    <dbReference type="NCBI Taxonomy" id="7137"/>
    <lineage>
        <taxon>Eukaryota</taxon>
        <taxon>Metazoa</taxon>
        <taxon>Ecdysozoa</taxon>
        <taxon>Arthropoda</taxon>
        <taxon>Hexapoda</taxon>
        <taxon>Insecta</taxon>
        <taxon>Pterygota</taxon>
        <taxon>Neoptera</taxon>
        <taxon>Endopterygota</taxon>
        <taxon>Lepidoptera</taxon>
        <taxon>Glossata</taxon>
        <taxon>Ditrysia</taxon>
        <taxon>Pyraloidea</taxon>
        <taxon>Pyralidae</taxon>
        <taxon>Galleriinae</taxon>
        <taxon>Galleria</taxon>
    </lineage>
</organism>
<evidence type="ECO:0000313" key="14">
    <source>
        <dbReference type="Proteomes" id="UP001652740"/>
    </source>
</evidence>
<evidence type="ECO:0000256" key="10">
    <source>
        <dbReference type="ARBA" id="ARBA00023180"/>
    </source>
</evidence>
<dbReference type="RefSeq" id="XP_052751212.1">
    <property type="nucleotide sequence ID" value="XM_052895252.1"/>
</dbReference>
<evidence type="ECO:0000256" key="1">
    <source>
        <dbReference type="ARBA" id="ARBA00004606"/>
    </source>
</evidence>
<evidence type="ECO:0000256" key="3">
    <source>
        <dbReference type="ARBA" id="ARBA00005735"/>
    </source>
</evidence>
<dbReference type="InterPro" id="IPR027995">
    <property type="entry name" value="Galactosyl_T_N"/>
</dbReference>
<sequence length="363" mass="42500">MRLEALKTWHVPRKVHPLLLLMMAVVGVISFFSNIPYYEYNNVRPIERTDTVEQRLELLESVLEQRKYKESILKYNTETEYTDSCNATNIVKNESLPLCDNMPQDLGPVPVNKTELELERVDTQYPEVACGGKYSPPYCTARHKVAIIVPFRDRKQHLAIFLNHMHPFLMKQEIDYGIFIVEQLGNANFNRAKLFNVGFLESEKQKVGGWQCFIFHDVDLLPLDQRNIYSCPSQPRHMSAAVDKFDFKLPYKEIFGGVSAMTKEQFTKVNGFSNEYWGWGGEDDDMSARLRYLNYHIERYNMSIARYTMLDHEKSKPNPKRMSLLQTTNLIFKKQGLSTLEYELVDIVHRHLYTHIIVNIDER</sequence>
<evidence type="ECO:0000256" key="11">
    <source>
        <dbReference type="RuleBase" id="RU368121"/>
    </source>
</evidence>
<dbReference type="CDD" id="cd00899">
    <property type="entry name" value="b4GalT"/>
    <property type="match status" value="1"/>
</dbReference>
<keyword evidence="14" id="KW-1185">Reference proteome</keyword>
<evidence type="ECO:0000256" key="9">
    <source>
        <dbReference type="ARBA" id="ARBA00023136"/>
    </source>
</evidence>
<dbReference type="PANTHER" id="PTHR19300:SF57">
    <property type="entry name" value="BETA-1,4-N-ACETYLGALACTOSAMINYLTRANSFERASE"/>
    <property type="match status" value="1"/>
</dbReference>
<keyword evidence="6 11" id="KW-0812">Transmembrane</keyword>
<keyword evidence="9 11" id="KW-0472">Membrane</keyword>
<gene>
    <name evidence="15 16" type="primary">LOC113516137</name>
</gene>
<evidence type="ECO:0000256" key="4">
    <source>
        <dbReference type="ARBA" id="ARBA00022676"/>
    </source>
</evidence>
<evidence type="ECO:0000313" key="15">
    <source>
        <dbReference type="RefSeq" id="XP_052751212.1"/>
    </source>
</evidence>
<evidence type="ECO:0000259" key="12">
    <source>
        <dbReference type="Pfam" id="PF02709"/>
    </source>
</evidence>
<keyword evidence="11" id="KW-0464">Manganese</keyword>
<dbReference type="GeneID" id="113516137"/>
<comment type="cofactor">
    <cofactor evidence="11">
        <name>Mn(2+)</name>
        <dbReference type="ChEBI" id="CHEBI:29035"/>
    </cofactor>
</comment>
<keyword evidence="4 11" id="KW-0328">Glycosyltransferase</keyword>
<keyword evidence="8 11" id="KW-1133">Transmembrane helix</keyword>
<evidence type="ECO:0000256" key="8">
    <source>
        <dbReference type="ARBA" id="ARBA00022989"/>
    </source>
</evidence>
<reference evidence="15 16" key="1">
    <citation type="submission" date="2025-05" db="UniProtKB">
        <authorList>
            <consortium name="RefSeq"/>
        </authorList>
    </citation>
    <scope>IDENTIFICATION</scope>
    <source>
        <tissue evidence="15 16">Whole larvae</tissue>
    </source>
</reference>
<comment type="subcellular location">
    <subcellularLocation>
        <location evidence="1 11">Membrane</location>
        <topology evidence="1 11">Single-pass type II membrane protein</topology>
    </subcellularLocation>
</comment>
<comment type="pathway">
    <text evidence="2 11">Protein modification; protein glycosylation.</text>
</comment>
<dbReference type="InterPro" id="IPR029044">
    <property type="entry name" value="Nucleotide-diphossugar_trans"/>
</dbReference>
<evidence type="ECO:0000256" key="5">
    <source>
        <dbReference type="ARBA" id="ARBA00022679"/>
    </source>
</evidence>
<feature type="domain" description="Galactosyltransferase C-terminal" evidence="12">
    <location>
        <begin position="236"/>
        <end position="313"/>
    </location>
</feature>
<protein>
    <recommendedName>
        <fullName evidence="11">Beta-1,4-N-acetylgalactosaminyltransferase</fullName>
        <ecNumber evidence="11">2.4.1.-</ecNumber>
    </recommendedName>
    <alternativeName>
        <fullName evidence="11">Beta-4-GalNAcT</fullName>
    </alternativeName>
</protein>
<dbReference type="Proteomes" id="UP001652740">
    <property type="component" value="Unplaced"/>
</dbReference>
<dbReference type="InterPro" id="IPR027791">
    <property type="entry name" value="Galactosyl_T_C"/>
</dbReference>